<evidence type="ECO:0000256" key="4">
    <source>
        <dbReference type="ARBA" id="ARBA00023172"/>
    </source>
</evidence>
<feature type="domain" description="Tyr recombinase" evidence="6">
    <location>
        <begin position="198"/>
        <end position="370"/>
    </location>
</feature>
<reference evidence="8 9" key="1">
    <citation type="submission" date="2018-09" db="EMBL/GenBank/DDBJ databases">
        <title>The draft genome of Acinetobacter spp. strains.</title>
        <authorList>
            <person name="Qin J."/>
            <person name="Feng Y."/>
            <person name="Zong Z."/>
        </authorList>
    </citation>
    <scope>NUCLEOTIDE SEQUENCE [LARGE SCALE GENOMIC DNA]</scope>
    <source>
        <strain evidence="8 9">WCHAc060096</strain>
    </source>
</reference>
<dbReference type="Pfam" id="PF13356">
    <property type="entry name" value="Arm-DNA-bind_3"/>
    <property type="match status" value="1"/>
</dbReference>
<comment type="similarity">
    <text evidence="1">Belongs to the 'phage' integrase family.</text>
</comment>
<name>A0A3A8EBM7_9GAMM</name>
<dbReference type="PANTHER" id="PTHR30629:SF2">
    <property type="entry name" value="PROPHAGE INTEGRASE INTS-RELATED"/>
    <property type="match status" value="1"/>
</dbReference>
<dbReference type="InterPro" id="IPR010998">
    <property type="entry name" value="Integrase_recombinase_N"/>
</dbReference>
<gene>
    <name evidence="8" type="ORF">D7V21_13790</name>
</gene>
<evidence type="ECO:0000256" key="2">
    <source>
        <dbReference type="ARBA" id="ARBA00022908"/>
    </source>
</evidence>
<dbReference type="InterPro" id="IPR050808">
    <property type="entry name" value="Phage_Integrase"/>
</dbReference>
<dbReference type="PROSITE" id="PS51900">
    <property type="entry name" value="CB"/>
    <property type="match status" value="1"/>
</dbReference>
<dbReference type="Proteomes" id="UP000269001">
    <property type="component" value="Unassembled WGS sequence"/>
</dbReference>
<evidence type="ECO:0000259" key="6">
    <source>
        <dbReference type="PROSITE" id="PS51898"/>
    </source>
</evidence>
<dbReference type="PROSITE" id="PS51898">
    <property type="entry name" value="TYR_RECOMBINASE"/>
    <property type="match status" value="1"/>
</dbReference>
<protein>
    <submittedName>
        <fullName evidence="8">DUF4102 domain-containing protein</fullName>
    </submittedName>
</protein>
<dbReference type="GO" id="GO:0015074">
    <property type="term" value="P:DNA integration"/>
    <property type="evidence" value="ECO:0007669"/>
    <property type="project" value="UniProtKB-KW"/>
</dbReference>
<dbReference type="Gene3D" id="1.10.150.130">
    <property type="match status" value="1"/>
</dbReference>
<dbReference type="GO" id="GO:0006310">
    <property type="term" value="P:DNA recombination"/>
    <property type="evidence" value="ECO:0007669"/>
    <property type="project" value="UniProtKB-KW"/>
</dbReference>
<accession>A0A3A8EBM7</accession>
<keyword evidence="2" id="KW-0229">DNA integration</keyword>
<dbReference type="AlphaFoldDB" id="A0A3A8EBM7"/>
<evidence type="ECO:0000259" key="7">
    <source>
        <dbReference type="PROSITE" id="PS51900"/>
    </source>
</evidence>
<dbReference type="InterPro" id="IPR025166">
    <property type="entry name" value="Integrase_DNA_bind_dom"/>
</dbReference>
<evidence type="ECO:0000313" key="8">
    <source>
        <dbReference type="EMBL" id="RKG31538.1"/>
    </source>
</evidence>
<dbReference type="EMBL" id="RAXU01000020">
    <property type="protein sequence ID" value="RKG31538.1"/>
    <property type="molecule type" value="Genomic_DNA"/>
</dbReference>
<dbReference type="Pfam" id="PF00589">
    <property type="entry name" value="Phage_integrase"/>
    <property type="match status" value="1"/>
</dbReference>
<dbReference type="SUPFAM" id="SSF56349">
    <property type="entry name" value="DNA breaking-rejoining enzymes"/>
    <property type="match status" value="1"/>
</dbReference>
<organism evidence="8 9">
    <name type="scientific">Acinetobacter guerrae</name>
    <dbReference type="NCBI Taxonomy" id="1843371"/>
    <lineage>
        <taxon>Bacteria</taxon>
        <taxon>Pseudomonadati</taxon>
        <taxon>Pseudomonadota</taxon>
        <taxon>Gammaproteobacteria</taxon>
        <taxon>Moraxellales</taxon>
        <taxon>Moraxellaceae</taxon>
        <taxon>Acinetobacter</taxon>
    </lineage>
</organism>
<evidence type="ECO:0000256" key="3">
    <source>
        <dbReference type="ARBA" id="ARBA00023125"/>
    </source>
</evidence>
<feature type="domain" description="Core-binding (CB)" evidence="7">
    <location>
        <begin position="95"/>
        <end position="176"/>
    </location>
</feature>
<dbReference type="InterPro" id="IPR044068">
    <property type="entry name" value="CB"/>
</dbReference>
<dbReference type="InterPro" id="IPR011010">
    <property type="entry name" value="DNA_brk_join_enz"/>
</dbReference>
<dbReference type="InterPro" id="IPR002104">
    <property type="entry name" value="Integrase_catalytic"/>
</dbReference>
<dbReference type="CDD" id="cd00796">
    <property type="entry name" value="INT_Rci_Hp1_C"/>
    <property type="match status" value="1"/>
</dbReference>
<keyword evidence="9" id="KW-1185">Reference proteome</keyword>
<dbReference type="Gene3D" id="1.10.443.10">
    <property type="entry name" value="Intergrase catalytic core"/>
    <property type="match status" value="1"/>
</dbReference>
<sequence length="373" mass="42668">MLTKQQIEAIKPKEKLLKVSDGDLLYIFTFPTGKKVWKVLYTLDGKKGTITIGEYPLISIKEARLKRDEIKIMLASGISPGQKKKEEKQKQLEGMSFRELIESYRDVVAPTHKGYIQEVASLNLFIRLFPKLMQKPVSQVDQLDMIEFRNERLKMVKAATVKRDLGLLGGVFKYARQELRIITGSPLTDISKPSESDHRDRRISQNEIDQILKAFSYHPTFQPVNKKQQTAWAFLFAIETAMRASEIVGMKWMNITDDYVLLPDTKNGSSRKVPLSMKAKELLELMKGIHEETVCTLTSANTLSSYFWQVVTEKLKIEDLNFHDTRHEATTRLSQKLLVQDLAKVTGHKDLKTLMKYYNPTATELANKINGVG</sequence>
<evidence type="ECO:0000313" key="9">
    <source>
        <dbReference type="Proteomes" id="UP000269001"/>
    </source>
</evidence>
<dbReference type="GO" id="GO:0003677">
    <property type="term" value="F:DNA binding"/>
    <property type="evidence" value="ECO:0007669"/>
    <property type="project" value="UniProtKB-UniRule"/>
</dbReference>
<dbReference type="PANTHER" id="PTHR30629">
    <property type="entry name" value="PROPHAGE INTEGRASE"/>
    <property type="match status" value="1"/>
</dbReference>
<proteinExistence type="inferred from homology"/>
<dbReference type="RefSeq" id="WP_120371038.1">
    <property type="nucleotide sequence ID" value="NZ_RAXU01000020.1"/>
</dbReference>
<dbReference type="Gene3D" id="3.30.160.390">
    <property type="entry name" value="Integrase, DNA-binding domain"/>
    <property type="match status" value="1"/>
</dbReference>
<dbReference type="InterPro" id="IPR038488">
    <property type="entry name" value="Integrase_DNA-bd_sf"/>
</dbReference>
<evidence type="ECO:0000256" key="5">
    <source>
        <dbReference type="PROSITE-ProRule" id="PRU01248"/>
    </source>
</evidence>
<keyword evidence="4" id="KW-0233">DNA recombination</keyword>
<keyword evidence="3 5" id="KW-0238">DNA-binding</keyword>
<evidence type="ECO:0000256" key="1">
    <source>
        <dbReference type="ARBA" id="ARBA00008857"/>
    </source>
</evidence>
<comment type="caution">
    <text evidence="8">The sequence shown here is derived from an EMBL/GenBank/DDBJ whole genome shotgun (WGS) entry which is preliminary data.</text>
</comment>
<dbReference type="InterPro" id="IPR013762">
    <property type="entry name" value="Integrase-like_cat_sf"/>
</dbReference>